<reference evidence="8" key="1">
    <citation type="journal article" date="2019" name="Int. J. Syst. Evol. Microbiol.">
        <title>The Global Catalogue of Microorganisms (GCM) 10K type strain sequencing project: providing services to taxonomists for standard genome sequencing and annotation.</title>
        <authorList>
            <consortium name="The Broad Institute Genomics Platform"/>
            <consortium name="The Broad Institute Genome Sequencing Center for Infectious Disease"/>
            <person name="Wu L."/>
            <person name="Ma J."/>
        </authorList>
    </citation>
    <scope>NUCLEOTIDE SEQUENCE [LARGE SCALE GENOMIC DNA]</scope>
    <source>
        <strain evidence="8">TISTR 1511</strain>
    </source>
</reference>
<evidence type="ECO:0000259" key="6">
    <source>
        <dbReference type="Pfam" id="PF00149"/>
    </source>
</evidence>
<feature type="chain" id="PRO_5047542044" evidence="5">
    <location>
        <begin position="28"/>
        <end position="196"/>
    </location>
</feature>
<evidence type="ECO:0000256" key="2">
    <source>
        <dbReference type="ARBA" id="ARBA00022801"/>
    </source>
</evidence>
<dbReference type="Pfam" id="PF00149">
    <property type="entry name" value="Metallophos"/>
    <property type="match status" value="1"/>
</dbReference>
<evidence type="ECO:0000256" key="1">
    <source>
        <dbReference type="ARBA" id="ARBA00022723"/>
    </source>
</evidence>
<accession>A0ABW5RIC3</accession>
<comment type="similarity">
    <text evidence="4">Belongs to the cyclic nucleotide phosphodiesterase class-III family.</text>
</comment>
<evidence type="ECO:0000256" key="5">
    <source>
        <dbReference type="SAM" id="SignalP"/>
    </source>
</evidence>
<feature type="signal peptide" evidence="5">
    <location>
        <begin position="1"/>
        <end position="27"/>
    </location>
</feature>
<evidence type="ECO:0000256" key="3">
    <source>
        <dbReference type="ARBA" id="ARBA00023004"/>
    </source>
</evidence>
<gene>
    <name evidence="7" type="ORF">ACFSUQ_00700</name>
</gene>
<dbReference type="Gene3D" id="3.60.21.10">
    <property type="match status" value="1"/>
</dbReference>
<dbReference type="Proteomes" id="UP001597453">
    <property type="component" value="Unassembled WGS sequence"/>
</dbReference>
<keyword evidence="5" id="KW-0732">Signal</keyword>
<keyword evidence="3" id="KW-0408">Iron</keyword>
<keyword evidence="2 7" id="KW-0378">Hydrolase</keyword>
<comment type="caution">
    <text evidence="7">The sequence shown here is derived from an EMBL/GenBank/DDBJ whole genome shotgun (WGS) entry which is preliminary data.</text>
</comment>
<dbReference type="GO" id="GO:0016787">
    <property type="term" value="F:hydrolase activity"/>
    <property type="evidence" value="ECO:0007669"/>
    <property type="project" value="UniProtKB-KW"/>
</dbReference>
<dbReference type="InterPro" id="IPR004843">
    <property type="entry name" value="Calcineurin-like_PHP"/>
</dbReference>
<dbReference type="SUPFAM" id="SSF56300">
    <property type="entry name" value="Metallo-dependent phosphatases"/>
    <property type="match status" value="1"/>
</dbReference>
<keyword evidence="8" id="KW-1185">Reference proteome</keyword>
<organism evidence="7 8">
    <name type="scientific">Gulosibacter bifidus</name>
    <dbReference type="NCBI Taxonomy" id="272239"/>
    <lineage>
        <taxon>Bacteria</taxon>
        <taxon>Bacillati</taxon>
        <taxon>Actinomycetota</taxon>
        <taxon>Actinomycetes</taxon>
        <taxon>Micrococcales</taxon>
        <taxon>Microbacteriaceae</taxon>
        <taxon>Gulosibacter</taxon>
    </lineage>
</organism>
<evidence type="ECO:0000313" key="7">
    <source>
        <dbReference type="EMBL" id="MFD2673827.1"/>
    </source>
</evidence>
<keyword evidence="1" id="KW-0479">Metal-binding</keyword>
<dbReference type="EMBL" id="JBHUNF010000001">
    <property type="protein sequence ID" value="MFD2673827.1"/>
    <property type="molecule type" value="Genomic_DNA"/>
</dbReference>
<feature type="domain" description="Calcineurin-like phosphoesterase" evidence="6">
    <location>
        <begin position="42"/>
        <end position="165"/>
    </location>
</feature>
<dbReference type="InterPro" id="IPR029052">
    <property type="entry name" value="Metallo-depent_PP-like"/>
</dbReference>
<protein>
    <submittedName>
        <fullName evidence="7">Metallophosphoesterase family protein</fullName>
        <ecNumber evidence="7">3.1.-.-</ecNumber>
    </submittedName>
</protein>
<sequence length="196" mass="21216">MNNLVRSVCFGAAGLLTVLGASTAAIGQEVPTTEPVASDLDIMVATDIHVLADELHETADGVPTEDFQRAIDGDRKMMPESQEIFEKYIDQVIAEQPDVLMISGDLTKDGEIASHNEVAAQLDRAKAGVPGLQIYITNGNHDINNPSHSRDFSVQPSVQAPFATPDDYAEIYDAYLNQETITEHYSVPEGAQAGRF</sequence>
<dbReference type="PANTHER" id="PTHR42988:SF2">
    <property type="entry name" value="CYCLIC NUCLEOTIDE PHOSPHODIESTERASE CBUA0032-RELATED"/>
    <property type="match status" value="1"/>
</dbReference>
<dbReference type="InterPro" id="IPR050884">
    <property type="entry name" value="CNP_phosphodiesterase-III"/>
</dbReference>
<proteinExistence type="inferred from homology"/>
<evidence type="ECO:0000313" key="8">
    <source>
        <dbReference type="Proteomes" id="UP001597453"/>
    </source>
</evidence>
<evidence type="ECO:0000256" key="4">
    <source>
        <dbReference type="ARBA" id="ARBA00025742"/>
    </source>
</evidence>
<dbReference type="RefSeq" id="WP_066055224.1">
    <property type="nucleotide sequence ID" value="NZ_JBHUNF010000001.1"/>
</dbReference>
<name>A0ABW5RIC3_9MICO</name>
<dbReference type="EC" id="3.1.-.-" evidence="7"/>
<dbReference type="PANTHER" id="PTHR42988">
    <property type="entry name" value="PHOSPHOHYDROLASE"/>
    <property type="match status" value="1"/>
</dbReference>